<proteinExistence type="predicted"/>
<comment type="caution">
    <text evidence="4">The sequence shown here is derived from an EMBL/GenBank/DDBJ whole genome shotgun (WGS) entry which is preliminary data.</text>
</comment>
<sequence>MSDELSRRLRTAGRAVGRAGLAHAYGHCSLRVDERHYLVTPSKPLALAAPGEACHLLSIDDPIPPQVLGEVRIHREIYRRRPGVGGIVRSMPPHVMTMAAHGTVPRPRHGFGSYFHPAPALWDDPQLLRSDEAAAALADQLGGGNAILMRGNGAVVAASTIEQAVVLTWYLEDMARIDLAGRAAGLQDAPTLDAATCAQRATWQGAIAERMFHYLSHDDPES</sequence>
<keyword evidence="2" id="KW-0456">Lyase</keyword>
<evidence type="ECO:0000313" key="4">
    <source>
        <dbReference type="EMBL" id="MFC3712989.1"/>
    </source>
</evidence>
<protein>
    <submittedName>
        <fullName evidence="4">Class II aldolase/adducin family protein</fullName>
    </submittedName>
</protein>
<organism evidence="4 5">
    <name type="scientific">Sphingoaurantiacus capsulatus</name>
    <dbReference type="NCBI Taxonomy" id="1771310"/>
    <lineage>
        <taxon>Bacteria</taxon>
        <taxon>Pseudomonadati</taxon>
        <taxon>Pseudomonadota</taxon>
        <taxon>Alphaproteobacteria</taxon>
        <taxon>Sphingomonadales</taxon>
        <taxon>Sphingosinicellaceae</taxon>
        <taxon>Sphingoaurantiacus</taxon>
    </lineage>
</organism>
<evidence type="ECO:0000313" key="5">
    <source>
        <dbReference type="Proteomes" id="UP001595615"/>
    </source>
</evidence>
<dbReference type="InterPro" id="IPR001303">
    <property type="entry name" value="Aldolase_II/adducin_N"/>
</dbReference>
<keyword evidence="1" id="KW-0479">Metal-binding</keyword>
<evidence type="ECO:0000259" key="3">
    <source>
        <dbReference type="SMART" id="SM01007"/>
    </source>
</evidence>
<keyword evidence="5" id="KW-1185">Reference proteome</keyword>
<dbReference type="Gene3D" id="3.40.225.10">
    <property type="entry name" value="Class II aldolase/adducin N-terminal domain"/>
    <property type="match status" value="1"/>
</dbReference>
<dbReference type="Proteomes" id="UP001595615">
    <property type="component" value="Unassembled WGS sequence"/>
</dbReference>
<dbReference type="EMBL" id="JBHRXV010000009">
    <property type="protein sequence ID" value="MFC3712989.1"/>
    <property type="molecule type" value="Genomic_DNA"/>
</dbReference>
<dbReference type="PANTHER" id="PTHR22789:SF0">
    <property type="entry name" value="3-OXO-TETRONATE 4-PHOSPHATE DECARBOXYLASE-RELATED"/>
    <property type="match status" value="1"/>
</dbReference>
<dbReference type="SUPFAM" id="SSF53639">
    <property type="entry name" value="AraD/HMP-PK domain-like"/>
    <property type="match status" value="1"/>
</dbReference>
<gene>
    <name evidence="4" type="ORF">ACFOMD_10425</name>
</gene>
<dbReference type="InterPro" id="IPR050197">
    <property type="entry name" value="Aldolase_class_II_sugar_metab"/>
</dbReference>
<dbReference type="SMART" id="SM01007">
    <property type="entry name" value="Aldolase_II"/>
    <property type="match status" value="1"/>
</dbReference>
<dbReference type="PANTHER" id="PTHR22789">
    <property type="entry name" value="FUCULOSE PHOSPHATE ALDOLASE"/>
    <property type="match status" value="1"/>
</dbReference>
<evidence type="ECO:0000256" key="2">
    <source>
        <dbReference type="ARBA" id="ARBA00023239"/>
    </source>
</evidence>
<name>A0ABV7XCL4_9SPHN</name>
<dbReference type="InterPro" id="IPR036409">
    <property type="entry name" value="Aldolase_II/adducin_N_sf"/>
</dbReference>
<reference evidence="5" key="1">
    <citation type="journal article" date="2019" name="Int. J. Syst. Evol. Microbiol.">
        <title>The Global Catalogue of Microorganisms (GCM) 10K type strain sequencing project: providing services to taxonomists for standard genome sequencing and annotation.</title>
        <authorList>
            <consortium name="The Broad Institute Genomics Platform"/>
            <consortium name="The Broad Institute Genome Sequencing Center for Infectious Disease"/>
            <person name="Wu L."/>
            <person name="Ma J."/>
        </authorList>
    </citation>
    <scope>NUCLEOTIDE SEQUENCE [LARGE SCALE GENOMIC DNA]</scope>
    <source>
        <strain evidence="5">KCTC 42644</strain>
    </source>
</reference>
<dbReference type="RefSeq" id="WP_380860944.1">
    <property type="nucleotide sequence ID" value="NZ_JBHRXV010000009.1"/>
</dbReference>
<evidence type="ECO:0000256" key="1">
    <source>
        <dbReference type="ARBA" id="ARBA00022723"/>
    </source>
</evidence>
<dbReference type="Pfam" id="PF00596">
    <property type="entry name" value="Aldolase_II"/>
    <property type="match status" value="1"/>
</dbReference>
<accession>A0ABV7XCL4</accession>
<feature type="domain" description="Class II aldolase/adducin N-terminal" evidence="3">
    <location>
        <begin position="7"/>
        <end position="179"/>
    </location>
</feature>